<dbReference type="EMBL" id="FXUL01000015">
    <property type="protein sequence ID" value="SMP69434.1"/>
    <property type="molecule type" value="Genomic_DNA"/>
</dbReference>
<dbReference type="InterPro" id="IPR023346">
    <property type="entry name" value="Lysozyme-like_dom_sf"/>
</dbReference>
<dbReference type="SMART" id="SM00671">
    <property type="entry name" value="SEL1"/>
    <property type="match status" value="2"/>
</dbReference>
<dbReference type="Gene3D" id="1.10.530.10">
    <property type="match status" value="1"/>
</dbReference>
<dbReference type="SUPFAM" id="SSF53955">
    <property type="entry name" value="Lysozyme-like"/>
    <property type="match status" value="1"/>
</dbReference>
<sequence>MHFARSKLAFLTAALLVTGVALADNNQPAPEGAARNAAALVSEAARYEHAEGVPRDYGRAISLYCAAAKANHPDGQYGLGWMYANGRGVDRDDAIAAYLFNLAAQQGHLQAQNMQKLAATAKPVMPPCLVPPPKVVQAPAPAELPAGREPNYPRGHIYNMVGKVSPKYEVDPQLVLAFIAVESGFNANAVSPRNAQGLMQLIPETARRFRVKDAFNAEDNIKGGVAYLQWLLAFFKGDVPLVAAAYNAGERAVEKYRGIPPYPETRDYVRRITALYRKTSHPYRQNLVPASPMVSRVVAAD</sequence>
<name>A0ABY1QFH6_9BURK</name>
<comment type="similarity">
    <text evidence="1">Belongs to the transglycosylase Slt family.</text>
</comment>
<accession>A0ABY1QFH6</accession>
<reference evidence="4 5" key="1">
    <citation type="submission" date="2017-05" db="EMBL/GenBank/DDBJ databases">
        <authorList>
            <person name="Varghese N."/>
            <person name="Submissions S."/>
        </authorList>
    </citation>
    <scope>NUCLEOTIDE SEQUENCE [LARGE SCALE GENOMIC DNA]</scope>
    <source>
        <strain evidence="4 5">DSM 26001</strain>
    </source>
</reference>
<evidence type="ECO:0000313" key="4">
    <source>
        <dbReference type="EMBL" id="SMP69434.1"/>
    </source>
</evidence>
<dbReference type="InterPro" id="IPR011990">
    <property type="entry name" value="TPR-like_helical_dom_sf"/>
</dbReference>
<dbReference type="InterPro" id="IPR008258">
    <property type="entry name" value="Transglycosylase_SLT_dom_1"/>
</dbReference>
<protein>
    <submittedName>
        <fullName evidence="4">Sel1 repeat-containing protein</fullName>
    </submittedName>
</protein>
<dbReference type="Proteomes" id="UP001158049">
    <property type="component" value="Unassembled WGS sequence"/>
</dbReference>
<proteinExistence type="inferred from homology"/>
<dbReference type="SUPFAM" id="SSF81901">
    <property type="entry name" value="HCP-like"/>
    <property type="match status" value="1"/>
</dbReference>
<dbReference type="Gene3D" id="1.25.40.10">
    <property type="entry name" value="Tetratricopeptide repeat domain"/>
    <property type="match status" value="1"/>
</dbReference>
<dbReference type="PANTHER" id="PTHR37423:SF2">
    <property type="entry name" value="MEMBRANE-BOUND LYTIC MUREIN TRANSGLYCOSYLASE C"/>
    <property type="match status" value="1"/>
</dbReference>
<evidence type="ECO:0000313" key="5">
    <source>
        <dbReference type="Proteomes" id="UP001158049"/>
    </source>
</evidence>
<dbReference type="InterPro" id="IPR006597">
    <property type="entry name" value="Sel1-like"/>
</dbReference>
<dbReference type="PANTHER" id="PTHR37423">
    <property type="entry name" value="SOLUBLE LYTIC MUREIN TRANSGLYCOSYLASE-RELATED"/>
    <property type="match status" value="1"/>
</dbReference>
<keyword evidence="5" id="KW-1185">Reference proteome</keyword>
<evidence type="ECO:0000259" key="3">
    <source>
        <dbReference type="Pfam" id="PF01464"/>
    </source>
</evidence>
<dbReference type="CDD" id="cd00254">
    <property type="entry name" value="LT-like"/>
    <property type="match status" value="1"/>
</dbReference>
<comment type="caution">
    <text evidence="4">The sequence shown here is derived from an EMBL/GenBank/DDBJ whole genome shotgun (WGS) entry which is preliminary data.</text>
</comment>
<organism evidence="4 5">
    <name type="scientific">Noviherbaspirillum suwonense</name>
    <dbReference type="NCBI Taxonomy" id="1224511"/>
    <lineage>
        <taxon>Bacteria</taxon>
        <taxon>Pseudomonadati</taxon>
        <taxon>Pseudomonadota</taxon>
        <taxon>Betaproteobacteria</taxon>
        <taxon>Burkholderiales</taxon>
        <taxon>Oxalobacteraceae</taxon>
        <taxon>Noviherbaspirillum</taxon>
    </lineage>
</organism>
<feature type="signal peptide" evidence="2">
    <location>
        <begin position="1"/>
        <end position="23"/>
    </location>
</feature>
<dbReference type="Pfam" id="PF01464">
    <property type="entry name" value="SLT"/>
    <property type="match status" value="1"/>
</dbReference>
<gene>
    <name evidence="4" type="ORF">SAMN06295970_11523</name>
</gene>
<dbReference type="RefSeq" id="WP_283443650.1">
    <property type="nucleotide sequence ID" value="NZ_FXUL01000015.1"/>
</dbReference>
<evidence type="ECO:0000256" key="2">
    <source>
        <dbReference type="SAM" id="SignalP"/>
    </source>
</evidence>
<keyword evidence="2" id="KW-0732">Signal</keyword>
<dbReference type="Pfam" id="PF08238">
    <property type="entry name" value="Sel1"/>
    <property type="match status" value="2"/>
</dbReference>
<feature type="chain" id="PRO_5047271629" evidence="2">
    <location>
        <begin position="24"/>
        <end position="301"/>
    </location>
</feature>
<evidence type="ECO:0000256" key="1">
    <source>
        <dbReference type="ARBA" id="ARBA00007734"/>
    </source>
</evidence>
<feature type="domain" description="Transglycosylase SLT" evidence="3">
    <location>
        <begin position="162"/>
        <end position="258"/>
    </location>
</feature>